<dbReference type="Proteomes" id="UP001208186">
    <property type="component" value="Unassembled WGS sequence"/>
</dbReference>
<proteinExistence type="predicted"/>
<organism evidence="3 5">
    <name type="scientific">Halapricum hydrolyticum</name>
    <dbReference type="NCBI Taxonomy" id="2979991"/>
    <lineage>
        <taxon>Archaea</taxon>
        <taxon>Methanobacteriati</taxon>
        <taxon>Methanobacteriota</taxon>
        <taxon>Stenosarchaea group</taxon>
        <taxon>Halobacteria</taxon>
        <taxon>Halobacteriales</taxon>
        <taxon>Haloarculaceae</taxon>
        <taxon>Halapricum</taxon>
    </lineage>
</organism>
<dbReference type="EMBL" id="JAOPKC010000006">
    <property type="protein sequence ID" value="MCU4717975.1"/>
    <property type="molecule type" value="Genomic_DNA"/>
</dbReference>
<feature type="transmembrane region" description="Helical" evidence="1">
    <location>
        <begin position="27"/>
        <end position="46"/>
    </location>
</feature>
<evidence type="ECO:0000313" key="4">
    <source>
        <dbReference type="Proteomes" id="UP001208186"/>
    </source>
</evidence>
<evidence type="ECO:0000313" key="3">
    <source>
        <dbReference type="EMBL" id="MCU4727140.1"/>
    </source>
</evidence>
<evidence type="ECO:0000313" key="2">
    <source>
        <dbReference type="EMBL" id="MCU4717975.1"/>
    </source>
</evidence>
<keyword evidence="1" id="KW-1133">Transmembrane helix</keyword>
<dbReference type="EMBL" id="JAOPKD010000007">
    <property type="protein sequence ID" value="MCU4727140.1"/>
    <property type="molecule type" value="Genomic_DNA"/>
</dbReference>
<keyword evidence="4" id="KW-1185">Reference proteome</keyword>
<gene>
    <name evidence="3" type="ORF">OB914_09165</name>
    <name evidence="2" type="ORF">OB916_07825</name>
</gene>
<sequence length="139" mass="15906">MAASFSELAATLRSTSLEEYAWWKHHAAFYFSLMFAFTMLVLYFGLKPVLSSLGVASVLQVAMNWLLRATFVVVLLTSITSWLGYYYDAKYVRSLDVDYTPNWKLYMVLHLTLPIGGPLFAVPLYTFQRFRHVGLPVFG</sequence>
<feature type="transmembrane region" description="Helical" evidence="1">
    <location>
        <begin position="66"/>
        <end position="87"/>
    </location>
</feature>
<dbReference type="RefSeq" id="WP_315908740.1">
    <property type="nucleotide sequence ID" value="NZ_JAOPKC010000006.1"/>
</dbReference>
<evidence type="ECO:0000313" key="5">
    <source>
        <dbReference type="Proteomes" id="UP001209746"/>
    </source>
</evidence>
<dbReference type="Proteomes" id="UP001209746">
    <property type="component" value="Unassembled WGS sequence"/>
</dbReference>
<evidence type="ECO:0000256" key="1">
    <source>
        <dbReference type="SAM" id="Phobius"/>
    </source>
</evidence>
<protein>
    <submittedName>
        <fullName evidence="3">Uncharacterized protein</fullName>
    </submittedName>
</protein>
<keyword evidence="1" id="KW-0472">Membrane</keyword>
<comment type="caution">
    <text evidence="3">The sequence shown here is derived from an EMBL/GenBank/DDBJ whole genome shotgun (WGS) entry which is preliminary data.</text>
</comment>
<reference evidence="3" key="1">
    <citation type="submission" date="2023-02" db="EMBL/GenBank/DDBJ databases">
        <title>Enrichment on poylsaccharides allowed isolation of novel metabolic and taxonomic groups of Haloarchaea.</title>
        <authorList>
            <person name="Sorokin D.Y."/>
            <person name="Elcheninov A.G."/>
            <person name="Khizhniak T.V."/>
            <person name="Kolganova T.V."/>
            <person name="Kublanov I.V."/>
        </authorList>
    </citation>
    <scope>NUCLEOTIDE SEQUENCE</scope>
    <source>
        <strain evidence="2 4">HArc-curdl5-1</strain>
        <strain evidence="3">HArc-curdl7</strain>
    </source>
</reference>
<feature type="transmembrane region" description="Helical" evidence="1">
    <location>
        <begin position="107"/>
        <end position="127"/>
    </location>
</feature>
<accession>A0AAE3LFB0</accession>
<name>A0AAE3LFB0_9EURY</name>
<dbReference type="AlphaFoldDB" id="A0AAE3LFB0"/>
<keyword evidence="1" id="KW-0812">Transmembrane</keyword>